<dbReference type="GO" id="GO:0016301">
    <property type="term" value="F:kinase activity"/>
    <property type="evidence" value="ECO:0007669"/>
    <property type="project" value="UniProtKB-KW"/>
</dbReference>
<keyword evidence="6" id="KW-0547">Nucleotide-binding</keyword>
<dbReference type="OrthoDB" id="9808041at2"/>
<evidence type="ECO:0000256" key="10">
    <source>
        <dbReference type="ARBA" id="ARBA00029409"/>
    </source>
</evidence>
<dbReference type="GO" id="GO:0046654">
    <property type="term" value="P:tetrahydrofolate biosynthetic process"/>
    <property type="evidence" value="ECO:0007669"/>
    <property type="project" value="UniProtKB-UniPathway"/>
</dbReference>
<dbReference type="EMBL" id="PIPY01000014">
    <property type="protein sequence ID" value="RUO57806.1"/>
    <property type="molecule type" value="Genomic_DNA"/>
</dbReference>
<feature type="domain" description="7,8-dihydro-6-hydroxymethylpterin-pyrophosphokinase" evidence="13">
    <location>
        <begin position="88"/>
        <end position="99"/>
    </location>
</feature>
<keyword evidence="7 14" id="KW-0418">Kinase</keyword>
<evidence type="ECO:0000256" key="3">
    <source>
        <dbReference type="ARBA" id="ARBA00013253"/>
    </source>
</evidence>
<evidence type="ECO:0000256" key="12">
    <source>
        <dbReference type="ARBA" id="ARBA00033413"/>
    </source>
</evidence>
<evidence type="ECO:0000256" key="1">
    <source>
        <dbReference type="ARBA" id="ARBA00005051"/>
    </source>
</evidence>
<reference evidence="15" key="1">
    <citation type="journal article" date="2018" name="Front. Microbiol.">
        <title>Genome-Based Analysis Reveals the Taxonomy and Diversity of the Family Idiomarinaceae.</title>
        <authorList>
            <person name="Liu Y."/>
            <person name="Lai Q."/>
            <person name="Shao Z."/>
        </authorList>
    </citation>
    <scope>NUCLEOTIDE SEQUENCE [LARGE SCALE GENOMIC DNA]</scope>
    <source>
        <strain evidence="15">CVS-6</strain>
    </source>
</reference>
<gene>
    <name evidence="14" type="primary">folK</name>
    <name evidence="14" type="ORF">CWI71_11520</name>
</gene>
<dbReference type="InterPro" id="IPR000550">
    <property type="entry name" value="Hppk"/>
</dbReference>
<dbReference type="GO" id="GO:0046656">
    <property type="term" value="P:folic acid biosynthetic process"/>
    <property type="evidence" value="ECO:0007669"/>
    <property type="project" value="UniProtKB-KW"/>
</dbReference>
<dbReference type="GO" id="GO:0003848">
    <property type="term" value="F:2-amino-4-hydroxy-6-hydroxymethyldihydropteridine diphosphokinase activity"/>
    <property type="evidence" value="ECO:0007669"/>
    <property type="project" value="UniProtKB-EC"/>
</dbReference>
<keyword evidence="15" id="KW-1185">Reference proteome</keyword>
<dbReference type="PROSITE" id="PS00794">
    <property type="entry name" value="HPPK"/>
    <property type="match status" value="1"/>
</dbReference>
<accession>A0A432YAB1</accession>
<organism evidence="14 15">
    <name type="scientific">Pseudidiomarina insulisalsae</name>
    <dbReference type="NCBI Taxonomy" id="575789"/>
    <lineage>
        <taxon>Bacteria</taxon>
        <taxon>Pseudomonadati</taxon>
        <taxon>Pseudomonadota</taxon>
        <taxon>Gammaproteobacteria</taxon>
        <taxon>Alteromonadales</taxon>
        <taxon>Idiomarinaceae</taxon>
        <taxon>Pseudidiomarina</taxon>
    </lineage>
</organism>
<dbReference type="UniPathway" id="UPA00077">
    <property type="reaction ID" value="UER00155"/>
</dbReference>
<dbReference type="AlphaFoldDB" id="A0A432YAB1"/>
<dbReference type="Proteomes" id="UP000288259">
    <property type="component" value="Unassembled WGS sequence"/>
</dbReference>
<dbReference type="PANTHER" id="PTHR43071">
    <property type="entry name" value="2-AMINO-4-HYDROXY-6-HYDROXYMETHYLDIHYDROPTERIDINE PYROPHOSPHOKINASE"/>
    <property type="match status" value="1"/>
</dbReference>
<evidence type="ECO:0000256" key="5">
    <source>
        <dbReference type="ARBA" id="ARBA00022679"/>
    </source>
</evidence>
<dbReference type="NCBIfam" id="TIGR01498">
    <property type="entry name" value="folK"/>
    <property type="match status" value="1"/>
</dbReference>
<dbReference type="RefSeq" id="WP_126755420.1">
    <property type="nucleotide sequence ID" value="NZ_PIPY01000014.1"/>
</dbReference>
<evidence type="ECO:0000259" key="13">
    <source>
        <dbReference type="PROSITE" id="PS00794"/>
    </source>
</evidence>
<comment type="pathway">
    <text evidence="1">Cofactor biosynthesis; tetrahydrofolate biosynthesis; 2-amino-4-hydroxy-6-hydroxymethyl-7,8-dihydropteridine diphosphate from 7,8-dihydroneopterin triphosphate: step 4/4.</text>
</comment>
<evidence type="ECO:0000256" key="7">
    <source>
        <dbReference type="ARBA" id="ARBA00022777"/>
    </source>
</evidence>
<dbReference type="SUPFAM" id="SSF55083">
    <property type="entry name" value="6-hydroxymethyl-7,8-dihydropterin pyrophosphokinase, HPPK"/>
    <property type="match status" value="1"/>
</dbReference>
<dbReference type="EC" id="2.7.6.3" evidence="3"/>
<comment type="function">
    <text evidence="10">Catalyzes the transfer of pyrophosphate from adenosine triphosphate (ATP) to 6-hydroxymethyl-7,8-dihydropterin, an enzymatic step in folate biosynthesis pathway.</text>
</comment>
<comment type="similarity">
    <text evidence="2">Belongs to the HPPK family.</text>
</comment>
<name>A0A432YAB1_9GAMM</name>
<evidence type="ECO:0000256" key="11">
    <source>
        <dbReference type="ARBA" id="ARBA00029766"/>
    </source>
</evidence>
<dbReference type="Pfam" id="PF01288">
    <property type="entry name" value="HPPK"/>
    <property type="match status" value="1"/>
</dbReference>
<evidence type="ECO:0000256" key="4">
    <source>
        <dbReference type="ARBA" id="ARBA00016218"/>
    </source>
</evidence>
<proteinExistence type="inferred from homology"/>
<dbReference type="CDD" id="cd00483">
    <property type="entry name" value="HPPK"/>
    <property type="match status" value="1"/>
</dbReference>
<evidence type="ECO:0000256" key="8">
    <source>
        <dbReference type="ARBA" id="ARBA00022840"/>
    </source>
</evidence>
<sequence length="159" mass="17829">MKTVFIALGANLGEPVATLTQLLQQLRDDPHLAQVECSSFYRSKPMGPQDQPDYVNAVLRAQTSLAPLDLLDHLQALEKQFGRVRNRRWGERTLDLDLLLFAELELALPRLTIPHPGLSQRDFVLVPLAEIANDLVLPNGRQVKQLVADLPNHDLVKIT</sequence>
<evidence type="ECO:0000256" key="9">
    <source>
        <dbReference type="ARBA" id="ARBA00022909"/>
    </source>
</evidence>
<dbReference type="Gene3D" id="3.30.70.560">
    <property type="entry name" value="7,8-Dihydro-6-hydroxymethylpterin-pyrophosphokinase HPPK"/>
    <property type="match status" value="1"/>
</dbReference>
<evidence type="ECO:0000256" key="2">
    <source>
        <dbReference type="ARBA" id="ARBA00005810"/>
    </source>
</evidence>
<dbReference type="PANTHER" id="PTHR43071:SF1">
    <property type="entry name" value="2-AMINO-4-HYDROXY-6-HYDROXYMETHYLDIHYDROPTERIDINE PYROPHOSPHOKINASE"/>
    <property type="match status" value="1"/>
</dbReference>
<keyword evidence="8" id="KW-0067">ATP-binding</keyword>
<dbReference type="GO" id="GO:0005524">
    <property type="term" value="F:ATP binding"/>
    <property type="evidence" value="ECO:0007669"/>
    <property type="project" value="UniProtKB-KW"/>
</dbReference>
<keyword evidence="9" id="KW-0289">Folate biosynthesis</keyword>
<evidence type="ECO:0000313" key="15">
    <source>
        <dbReference type="Proteomes" id="UP000288259"/>
    </source>
</evidence>
<keyword evidence="5" id="KW-0808">Transferase</keyword>
<protein>
    <recommendedName>
        <fullName evidence="4">2-amino-4-hydroxy-6-hydroxymethyldihydropteridine pyrophosphokinase</fullName>
        <ecNumber evidence="3">2.7.6.3</ecNumber>
    </recommendedName>
    <alternativeName>
        <fullName evidence="11">6-hydroxymethyl-7,8-dihydropterin pyrophosphokinase</fullName>
    </alternativeName>
    <alternativeName>
        <fullName evidence="12">7,8-dihydro-6-hydroxymethylpterin-pyrophosphokinase</fullName>
    </alternativeName>
</protein>
<dbReference type="InterPro" id="IPR035907">
    <property type="entry name" value="Hppk_sf"/>
</dbReference>
<comment type="caution">
    <text evidence="14">The sequence shown here is derived from an EMBL/GenBank/DDBJ whole genome shotgun (WGS) entry which is preliminary data.</text>
</comment>
<evidence type="ECO:0000256" key="6">
    <source>
        <dbReference type="ARBA" id="ARBA00022741"/>
    </source>
</evidence>
<evidence type="ECO:0000313" key="14">
    <source>
        <dbReference type="EMBL" id="RUO57806.1"/>
    </source>
</evidence>